<feature type="domain" description="HTH lysR-type" evidence="5">
    <location>
        <begin position="6"/>
        <end position="63"/>
    </location>
</feature>
<dbReference type="EMBL" id="JACHXS010000012">
    <property type="protein sequence ID" value="MBB3224232.1"/>
    <property type="molecule type" value="Genomic_DNA"/>
</dbReference>
<dbReference type="EMBL" id="CP040017">
    <property type="protein sequence ID" value="QCP11384.1"/>
    <property type="molecule type" value="Genomic_DNA"/>
</dbReference>
<dbReference type="Gene3D" id="3.40.190.10">
    <property type="entry name" value="Periplasmic binding protein-like II"/>
    <property type="match status" value="2"/>
</dbReference>
<dbReference type="SUPFAM" id="SSF53850">
    <property type="entry name" value="Periplasmic binding protein-like II"/>
    <property type="match status" value="1"/>
</dbReference>
<dbReference type="Gene3D" id="1.10.10.10">
    <property type="entry name" value="Winged helix-like DNA-binding domain superfamily/Winged helix DNA-binding domain"/>
    <property type="match status" value="1"/>
</dbReference>
<dbReference type="InterPro" id="IPR036388">
    <property type="entry name" value="WH-like_DNA-bd_sf"/>
</dbReference>
<dbReference type="PRINTS" id="PR00039">
    <property type="entry name" value="HTHLYSR"/>
</dbReference>
<dbReference type="GO" id="GO:0003677">
    <property type="term" value="F:DNA binding"/>
    <property type="evidence" value="ECO:0007669"/>
    <property type="project" value="UniProtKB-KW"/>
</dbReference>
<keyword evidence="2" id="KW-0805">Transcription regulation</keyword>
<evidence type="ECO:0000313" key="6">
    <source>
        <dbReference type="EMBL" id="MBB3224232.1"/>
    </source>
</evidence>
<evidence type="ECO:0000256" key="4">
    <source>
        <dbReference type="ARBA" id="ARBA00023163"/>
    </source>
</evidence>
<reference evidence="7 8" key="1">
    <citation type="submission" date="2019-05" db="EMBL/GenBank/DDBJ databases">
        <title>Draft Genome Sequences of Six Type Strains of the Genus Massilia.</title>
        <authorList>
            <person name="Miess H."/>
            <person name="Frediansyhah A."/>
            <person name="Gross H."/>
        </authorList>
    </citation>
    <scope>NUCLEOTIDE SEQUENCE [LARGE SCALE GENOMIC DNA]</scope>
    <source>
        <strain evidence="7 8">DSMZ 26121</strain>
    </source>
</reference>
<evidence type="ECO:0000256" key="2">
    <source>
        <dbReference type="ARBA" id="ARBA00023015"/>
    </source>
</evidence>
<dbReference type="Proteomes" id="UP000298763">
    <property type="component" value="Chromosome"/>
</dbReference>
<dbReference type="SUPFAM" id="SSF46785">
    <property type="entry name" value="Winged helix' DNA-binding domain"/>
    <property type="match status" value="1"/>
</dbReference>
<evidence type="ECO:0000256" key="1">
    <source>
        <dbReference type="ARBA" id="ARBA00009437"/>
    </source>
</evidence>
<dbReference type="InterPro" id="IPR005119">
    <property type="entry name" value="LysR_subst-bd"/>
</dbReference>
<organism evidence="6 9">
    <name type="scientific">Pseudoduganella umbonata</name>
    <dbReference type="NCBI Taxonomy" id="864828"/>
    <lineage>
        <taxon>Bacteria</taxon>
        <taxon>Pseudomonadati</taxon>
        <taxon>Pseudomonadota</taxon>
        <taxon>Betaproteobacteria</taxon>
        <taxon>Burkholderiales</taxon>
        <taxon>Oxalobacteraceae</taxon>
        <taxon>Telluria group</taxon>
        <taxon>Pseudoduganella</taxon>
    </lineage>
</organism>
<proteinExistence type="inferred from homology"/>
<dbReference type="OrthoDB" id="8557381at2"/>
<evidence type="ECO:0000313" key="8">
    <source>
        <dbReference type="Proteomes" id="UP000298763"/>
    </source>
</evidence>
<dbReference type="Proteomes" id="UP000584325">
    <property type="component" value="Unassembled WGS sequence"/>
</dbReference>
<dbReference type="PANTHER" id="PTHR30118">
    <property type="entry name" value="HTH-TYPE TRANSCRIPTIONAL REGULATOR LEUO-RELATED"/>
    <property type="match status" value="1"/>
</dbReference>
<keyword evidence="3 6" id="KW-0238">DNA-binding</keyword>
<comment type="similarity">
    <text evidence="1">Belongs to the LysR transcriptional regulatory family.</text>
</comment>
<dbReference type="RefSeq" id="WP_137314241.1">
    <property type="nucleotide sequence ID" value="NZ_CP040017.1"/>
</dbReference>
<dbReference type="InterPro" id="IPR050389">
    <property type="entry name" value="LysR-type_TF"/>
</dbReference>
<keyword evidence="4" id="KW-0804">Transcription</keyword>
<name>A0A4P8HS73_9BURK</name>
<dbReference type="InterPro" id="IPR000847">
    <property type="entry name" value="LysR_HTH_N"/>
</dbReference>
<evidence type="ECO:0000313" key="9">
    <source>
        <dbReference type="Proteomes" id="UP000584325"/>
    </source>
</evidence>
<accession>A0A4P8HS73</accession>
<dbReference type="PANTHER" id="PTHR30118:SF15">
    <property type="entry name" value="TRANSCRIPTIONAL REGULATORY PROTEIN"/>
    <property type="match status" value="1"/>
</dbReference>
<dbReference type="InterPro" id="IPR036390">
    <property type="entry name" value="WH_DNA-bd_sf"/>
</dbReference>
<dbReference type="Pfam" id="PF00126">
    <property type="entry name" value="HTH_1"/>
    <property type="match status" value="1"/>
</dbReference>
<protein>
    <submittedName>
        <fullName evidence="6">DNA-binding transcriptional LysR family regulator</fullName>
    </submittedName>
    <submittedName>
        <fullName evidence="7">LysR family transcriptional regulator</fullName>
    </submittedName>
</protein>
<sequence length="308" mass="33855">MNTSRMDFNLLVTLEALLAERNVSRAAQRLHISQPALSSRLNRLRALFGDELFIPGHRGMMPTAMALELEEPLRAALDQLRGVVAAARAFDPSRDRLVVNIAASDYMQAAVLLDFMLALRQEAPGVRIALRHIDPARLGEQMEQGAVDLAFLTPDLVAETLRFRPLLAERYALVVRKGHPAARRGISSQAFSELDHVIVSPRGGGFSTAADDVLESMHLKRNVAMSASSFLFVLDAVRRSDLAALVPARLLRNRTGGLRVLEPPIPVPGFAVSMVWHDRAHRDLAQRWLRQRLIDHVAAGEGQAGAPA</sequence>
<evidence type="ECO:0000259" key="5">
    <source>
        <dbReference type="PROSITE" id="PS50931"/>
    </source>
</evidence>
<dbReference type="Pfam" id="PF03466">
    <property type="entry name" value="LysR_substrate"/>
    <property type="match status" value="1"/>
</dbReference>
<evidence type="ECO:0000256" key="3">
    <source>
        <dbReference type="ARBA" id="ARBA00023125"/>
    </source>
</evidence>
<dbReference type="AlphaFoldDB" id="A0A4P8HS73"/>
<evidence type="ECO:0000313" key="7">
    <source>
        <dbReference type="EMBL" id="QCP11384.1"/>
    </source>
</evidence>
<keyword evidence="8" id="KW-1185">Reference proteome</keyword>
<reference evidence="6 9" key="2">
    <citation type="submission" date="2020-08" db="EMBL/GenBank/DDBJ databases">
        <title>Genomic Encyclopedia of Type Strains, Phase III (KMG-III): the genomes of soil and plant-associated and newly described type strains.</title>
        <authorList>
            <person name="Whitman W."/>
        </authorList>
    </citation>
    <scope>NUCLEOTIDE SEQUENCE [LARGE SCALE GENOMIC DNA]</scope>
    <source>
        <strain evidence="6 9">CECT 7753</strain>
    </source>
</reference>
<gene>
    <name evidence="7" type="ORF">FCL38_13885</name>
    <name evidence="6" type="ORF">FHS02_005096</name>
</gene>
<dbReference type="GO" id="GO:0003700">
    <property type="term" value="F:DNA-binding transcription factor activity"/>
    <property type="evidence" value="ECO:0007669"/>
    <property type="project" value="InterPro"/>
</dbReference>
<dbReference type="PROSITE" id="PS50931">
    <property type="entry name" value="HTH_LYSR"/>
    <property type="match status" value="1"/>
</dbReference>